<dbReference type="InterPro" id="IPR051655">
    <property type="entry name" value="FAM161"/>
</dbReference>
<dbReference type="EMBL" id="CATNWA010014036">
    <property type="protein sequence ID" value="CAI9566398.1"/>
    <property type="molecule type" value="Genomic_DNA"/>
</dbReference>
<evidence type="ECO:0000313" key="15">
    <source>
        <dbReference type="Proteomes" id="UP001162483"/>
    </source>
</evidence>
<feature type="region of interest" description="Disordered" evidence="13">
    <location>
        <begin position="405"/>
        <end position="448"/>
    </location>
</feature>
<organism evidence="14 15">
    <name type="scientific">Staurois parvus</name>
    <dbReference type="NCBI Taxonomy" id="386267"/>
    <lineage>
        <taxon>Eukaryota</taxon>
        <taxon>Metazoa</taxon>
        <taxon>Chordata</taxon>
        <taxon>Craniata</taxon>
        <taxon>Vertebrata</taxon>
        <taxon>Euteleostomi</taxon>
        <taxon>Amphibia</taxon>
        <taxon>Batrachia</taxon>
        <taxon>Anura</taxon>
        <taxon>Neobatrachia</taxon>
        <taxon>Ranoidea</taxon>
        <taxon>Ranidae</taxon>
        <taxon>Staurois</taxon>
    </lineage>
</organism>
<comment type="caution">
    <text evidence="14">The sequence shown here is derived from an EMBL/GenBank/DDBJ whole genome shotgun (WGS) entry which is preliminary data.</text>
</comment>
<dbReference type="InterPro" id="IPR019579">
    <property type="entry name" value="FAM161A/B"/>
</dbReference>
<comment type="similarity">
    <text evidence="3">Belongs to the FAM161 family.</text>
</comment>
<evidence type="ECO:0000256" key="4">
    <source>
        <dbReference type="ARBA" id="ARBA00022490"/>
    </source>
</evidence>
<accession>A0ABN9D292</accession>
<evidence type="ECO:0000256" key="2">
    <source>
        <dbReference type="ARBA" id="ARBA00004120"/>
    </source>
</evidence>
<evidence type="ECO:0000256" key="12">
    <source>
        <dbReference type="SAM" id="Coils"/>
    </source>
</evidence>
<evidence type="ECO:0000256" key="3">
    <source>
        <dbReference type="ARBA" id="ARBA00006663"/>
    </source>
</evidence>
<evidence type="ECO:0000256" key="7">
    <source>
        <dbReference type="ARBA" id="ARBA00023069"/>
    </source>
</evidence>
<keyword evidence="4" id="KW-0963">Cytoplasm</keyword>
<keyword evidence="15" id="KW-1185">Reference proteome</keyword>
<evidence type="ECO:0000256" key="1">
    <source>
        <dbReference type="ARBA" id="ARBA00004114"/>
    </source>
</evidence>
<keyword evidence="6 12" id="KW-0175">Coiled coil</keyword>
<keyword evidence="7" id="KW-0969">Cilium</keyword>
<sequence length="490" mass="58057">MDYADKEYYMQVERLKNAHDENMEQLEKMYKNKLNLKGVHSGEPVVKGTRRILRPTWEQRPSQPNGLNCSLLKPEFNWNVSSGVSEASFEEQSDGEDSCDTQDSTSAKEKILQMWNGFNVQDYIRDTTFDKQKLKCKTDKSKSKEWSHRVTIPEPFEMTIRESKKKEMNAKSKSEIELENNLLKKLLEEEAECQKKFRANPVPASVYLPLYHEIMERNEERRRFVKERSKEILSASQKPFQFTEREERKKQFRKMQLDDFEESVDHCKHFKARPVPKSIYGTSVNEKLKEEELYRGIRIHMRSQELLRASSYPTTTLASRSSMKRCKERCSEPVEEPKTRPRINTQIPNFQVVHQKNQKHLVKNKNTKHVTICDPFHLRTDNIPSRREKILKDIEADEEHLKETRWPFKSPRSQPRKNSLIVSPCDEAHVVSPRSTESSKRREQAIRRSEKQRLEEYFEELDAMKDRVSQTPLLLERVQKVCIDCFLQWA</sequence>
<name>A0ABN9D292_9NEOB</name>
<protein>
    <recommendedName>
        <fullName evidence="11">Protein FAM161A</fullName>
    </recommendedName>
</protein>
<reference evidence="14" key="1">
    <citation type="submission" date="2023-05" db="EMBL/GenBank/DDBJ databases">
        <authorList>
            <person name="Stuckert A."/>
        </authorList>
    </citation>
    <scope>NUCLEOTIDE SEQUENCE</scope>
</reference>
<comment type="function">
    <text evidence="10">Involved in ciliogenesis.</text>
</comment>
<feature type="coiled-coil region" evidence="12">
    <location>
        <begin position="9"/>
        <end position="36"/>
    </location>
</feature>
<proteinExistence type="inferred from homology"/>
<feature type="region of interest" description="Disordered" evidence="13">
    <location>
        <begin position="318"/>
        <end position="340"/>
    </location>
</feature>
<evidence type="ECO:0000256" key="13">
    <source>
        <dbReference type="SAM" id="MobiDB-lite"/>
    </source>
</evidence>
<feature type="compositionally biased region" description="Polar residues" evidence="13">
    <location>
        <begin position="411"/>
        <end position="421"/>
    </location>
</feature>
<feature type="compositionally biased region" description="Basic and acidic residues" evidence="13">
    <location>
        <begin position="437"/>
        <end position="448"/>
    </location>
</feature>
<evidence type="ECO:0000313" key="14">
    <source>
        <dbReference type="EMBL" id="CAI9566398.1"/>
    </source>
</evidence>
<evidence type="ECO:0000256" key="10">
    <source>
        <dbReference type="ARBA" id="ARBA00037165"/>
    </source>
</evidence>
<gene>
    <name evidence="14" type="ORF">SPARVUS_LOCUS6369960</name>
</gene>
<feature type="compositionally biased region" description="Basic and acidic residues" evidence="13">
    <location>
        <begin position="328"/>
        <end position="339"/>
    </location>
</feature>
<evidence type="ECO:0000256" key="8">
    <source>
        <dbReference type="ARBA" id="ARBA00023212"/>
    </source>
</evidence>
<keyword evidence="9" id="KW-0966">Cell projection</keyword>
<dbReference type="Proteomes" id="UP001162483">
    <property type="component" value="Unassembled WGS sequence"/>
</dbReference>
<dbReference type="PANTHER" id="PTHR21501:SF3">
    <property type="entry name" value="PROTEIN FAM161A"/>
    <property type="match status" value="1"/>
</dbReference>
<dbReference type="Pfam" id="PF10595">
    <property type="entry name" value="FAM161A_B"/>
    <property type="match status" value="1"/>
</dbReference>
<keyword evidence="8" id="KW-0206">Cytoskeleton</keyword>
<dbReference type="PANTHER" id="PTHR21501">
    <property type="entry name" value="PROTEIN FAM-161"/>
    <property type="match status" value="1"/>
</dbReference>
<feature type="coiled-coil region" evidence="12">
    <location>
        <begin position="169"/>
        <end position="196"/>
    </location>
</feature>
<keyword evidence="5" id="KW-0970">Cilium biogenesis/degradation</keyword>
<comment type="subcellular location">
    <subcellularLocation>
        <location evidence="2">Cytoplasm</location>
        <location evidence="2">Cytoskeleton</location>
        <location evidence="2">Cilium basal body</location>
    </subcellularLocation>
    <subcellularLocation>
        <location evidence="1">Cytoplasm</location>
        <location evidence="1">Cytoskeleton</location>
        <location evidence="1">Microtubule organizing center</location>
        <location evidence="1">Centrosome</location>
        <location evidence="1">Centriole</location>
    </subcellularLocation>
</comment>
<evidence type="ECO:0000256" key="5">
    <source>
        <dbReference type="ARBA" id="ARBA00022794"/>
    </source>
</evidence>
<evidence type="ECO:0000256" key="6">
    <source>
        <dbReference type="ARBA" id="ARBA00023054"/>
    </source>
</evidence>
<evidence type="ECO:0000256" key="9">
    <source>
        <dbReference type="ARBA" id="ARBA00023273"/>
    </source>
</evidence>
<evidence type="ECO:0000256" key="11">
    <source>
        <dbReference type="ARBA" id="ARBA00039949"/>
    </source>
</evidence>